<keyword evidence="1" id="KW-0812">Transmembrane</keyword>
<feature type="transmembrane region" description="Helical" evidence="1">
    <location>
        <begin position="138"/>
        <end position="157"/>
    </location>
</feature>
<evidence type="ECO:0000313" key="3">
    <source>
        <dbReference type="Proteomes" id="UP000321947"/>
    </source>
</evidence>
<proteinExistence type="predicted"/>
<protein>
    <submittedName>
        <fullName evidence="2">Squamosa promoter-binding-like protein 7</fullName>
    </submittedName>
</protein>
<dbReference type="Proteomes" id="UP000321947">
    <property type="component" value="Unassembled WGS sequence"/>
</dbReference>
<dbReference type="AlphaFoldDB" id="A0A5D3CXW4"/>
<dbReference type="EMBL" id="SSTD01008340">
    <property type="protein sequence ID" value="TYK16108.1"/>
    <property type="molecule type" value="Genomic_DNA"/>
</dbReference>
<evidence type="ECO:0000313" key="2">
    <source>
        <dbReference type="EMBL" id="TYK16108.1"/>
    </source>
</evidence>
<gene>
    <name evidence="2" type="ORF">E5676_scaffold209G00320</name>
</gene>
<evidence type="ECO:0000256" key="1">
    <source>
        <dbReference type="SAM" id="Phobius"/>
    </source>
</evidence>
<keyword evidence="1" id="KW-1133">Transmembrane helix</keyword>
<organism evidence="2 3">
    <name type="scientific">Cucumis melo var. makuwa</name>
    <name type="common">Oriental melon</name>
    <dbReference type="NCBI Taxonomy" id="1194695"/>
    <lineage>
        <taxon>Eukaryota</taxon>
        <taxon>Viridiplantae</taxon>
        <taxon>Streptophyta</taxon>
        <taxon>Embryophyta</taxon>
        <taxon>Tracheophyta</taxon>
        <taxon>Spermatophyta</taxon>
        <taxon>Magnoliopsida</taxon>
        <taxon>eudicotyledons</taxon>
        <taxon>Gunneridae</taxon>
        <taxon>Pentapetalae</taxon>
        <taxon>rosids</taxon>
        <taxon>fabids</taxon>
        <taxon>Cucurbitales</taxon>
        <taxon>Cucurbitaceae</taxon>
        <taxon>Benincaseae</taxon>
        <taxon>Cucumis</taxon>
    </lineage>
</organism>
<keyword evidence="1" id="KW-0472">Membrane</keyword>
<accession>A0A5D3CXW4</accession>
<sequence length="177" mass="20278">MEPLSKRPRAASLLTRFVYEYSTLIKGRLPYSWKLVIGYEFPFSWVFCSFEFFKVLYPFNHPEKFTVSDTILEQQWNPIKMESRENGHLQAVAGSTSTDNVETIPLINKKLCEKISVQEHSRKSCGLLFSGALFRRQTTIFAVTFVAVCFGVCAALVHSHKVGEFAISIRRCLIDKL</sequence>
<reference evidence="2 3" key="1">
    <citation type="submission" date="2019-08" db="EMBL/GenBank/DDBJ databases">
        <title>Draft genome sequences of two oriental melons (Cucumis melo L. var makuwa).</title>
        <authorList>
            <person name="Kwon S.-Y."/>
        </authorList>
    </citation>
    <scope>NUCLEOTIDE SEQUENCE [LARGE SCALE GENOMIC DNA]</scope>
    <source>
        <strain evidence="3">cv. Chang Bougi</strain>
        <tissue evidence="2">Leaf</tissue>
    </source>
</reference>
<name>A0A5D3CXW4_CUCMM</name>
<comment type="caution">
    <text evidence="2">The sequence shown here is derived from an EMBL/GenBank/DDBJ whole genome shotgun (WGS) entry which is preliminary data.</text>
</comment>